<reference evidence="2 3" key="1">
    <citation type="submission" date="2018-11" db="EMBL/GenBank/DDBJ databases">
        <title>Genomes From Bacteria Associated with the Canine Oral Cavity: a Test Case for Automated Genome-Based Taxonomic Assignment.</title>
        <authorList>
            <person name="Coil D.A."/>
            <person name="Jospin G."/>
            <person name="Darling A.E."/>
            <person name="Wallis C."/>
            <person name="Davis I.J."/>
            <person name="Harris S."/>
            <person name="Eisen J.A."/>
            <person name="Holcombe L.J."/>
            <person name="O'Flynn C."/>
        </authorList>
    </citation>
    <scope>NUCLEOTIDE SEQUENCE [LARGE SCALE GENOMIC DNA]</scope>
    <source>
        <strain evidence="2 3">OH2617_COT-023</strain>
    </source>
</reference>
<proteinExistence type="predicted"/>
<keyword evidence="1" id="KW-0732">Signal</keyword>
<dbReference type="PROSITE" id="PS51257">
    <property type="entry name" value="PROKAR_LIPOPROTEIN"/>
    <property type="match status" value="1"/>
</dbReference>
<name>A0A3P1XL08_TANFO</name>
<dbReference type="RefSeq" id="WP_124752053.1">
    <property type="nucleotide sequence ID" value="NZ_RQYS01000042.1"/>
</dbReference>
<evidence type="ECO:0008006" key="4">
    <source>
        <dbReference type="Google" id="ProtNLM"/>
    </source>
</evidence>
<protein>
    <recommendedName>
        <fullName evidence="4">DUF4595 domain-containing protein</fullName>
    </recommendedName>
</protein>
<evidence type="ECO:0000256" key="1">
    <source>
        <dbReference type="SAM" id="SignalP"/>
    </source>
</evidence>
<comment type="caution">
    <text evidence="2">The sequence shown here is derived from an EMBL/GenBank/DDBJ whole genome shotgun (WGS) entry which is preliminary data.</text>
</comment>
<accession>A0A3P1XL08</accession>
<feature type="chain" id="PRO_5018239199" description="DUF4595 domain-containing protein" evidence="1">
    <location>
        <begin position="18"/>
        <end position="324"/>
    </location>
</feature>
<dbReference type="EMBL" id="RQYS01000042">
    <property type="protein sequence ID" value="RRD59462.1"/>
    <property type="molecule type" value="Genomic_DNA"/>
</dbReference>
<dbReference type="Proteomes" id="UP000278609">
    <property type="component" value="Unassembled WGS sequence"/>
</dbReference>
<evidence type="ECO:0000313" key="2">
    <source>
        <dbReference type="EMBL" id="RRD59462.1"/>
    </source>
</evidence>
<dbReference type="OrthoDB" id="705006at2"/>
<dbReference type="AlphaFoldDB" id="A0A3P1XL08"/>
<gene>
    <name evidence="2" type="ORF">EII40_09685</name>
</gene>
<evidence type="ECO:0000313" key="3">
    <source>
        <dbReference type="Proteomes" id="UP000278609"/>
    </source>
</evidence>
<feature type="signal peptide" evidence="1">
    <location>
        <begin position="1"/>
        <end position="17"/>
    </location>
</feature>
<sequence length="324" mass="37238">MKTVFYFFAMLFLTAMACAHSHDNPRRSVADSDRLTIVDNLDDEHDDNEAAETFIPSDYLFSIAVGCDDGRQMLIVSETDEDDVFAGIRPDSITTCFHNGRLYPVRYVRKQKRSDESTGRETTQNFRNLGGYVYELISDRLPLTEDEEYMYYVSLSDRKFAGDFSVVEMQHYTARNDEGNIIYDDYALRRMEQTRGDLAKRYGRKIKTVEVVAATSDGEYFVYSVQFENKGTQALGLVAIETPEGYSILEEPAEYNEISTWRADDEGSYYAPYVAGLFRKYDGSLLILLERSGADGSNFEFYVAHEDGKLKRYDRAWYFYAAPI</sequence>
<organism evidence="2 3">
    <name type="scientific">Tannerella forsythia</name>
    <name type="common">Bacteroides forsythus</name>
    <dbReference type="NCBI Taxonomy" id="28112"/>
    <lineage>
        <taxon>Bacteria</taxon>
        <taxon>Pseudomonadati</taxon>
        <taxon>Bacteroidota</taxon>
        <taxon>Bacteroidia</taxon>
        <taxon>Bacteroidales</taxon>
        <taxon>Tannerellaceae</taxon>
        <taxon>Tannerella</taxon>
    </lineage>
</organism>